<dbReference type="Pfam" id="PF04799">
    <property type="entry name" value="Fzo_mitofusin"/>
    <property type="match status" value="1"/>
</dbReference>
<gene>
    <name evidence="10" type="primary">LOC113431945</name>
</gene>
<sequence length="160" mass="17817">MWVTSSGGVSDIWNAKTVDLGLEKIRGCICTVWKAVGWRLIALSLGLYGLLYVYERLTWTTKAKERAFKRQFVDYAGEKLQLIVSYTGSNCSHQVQQELAGTFAQLCQQVDVTREDLEKELAGLNQKIEILDTLQSRAKLLRCGAAKVSMFVTAGWCGGC</sequence>
<keyword evidence="5 7" id="KW-0472">Membrane</keyword>
<dbReference type="SUPFAM" id="SSF111479">
    <property type="entry name" value="Fzo-like conserved region"/>
    <property type="match status" value="1"/>
</dbReference>
<evidence type="ECO:0000256" key="3">
    <source>
        <dbReference type="ARBA" id="ARBA00022801"/>
    </source>
</evidence>
<dbReference type="GO" id="GO:0005741">
    <property type="term" value="C:mitochondrial outer membrane"/>
    <property type="evidence" value="ECO:0007669"/>
    <property type="project" value="InterPro"/>
</dbReference>
<evidence type="ECO:0000256" key="1">
    <source>
        <dbReference type="ARBA" id="ARBA00004370"/>
    </source>
</evidence>
<dbReference type="Gene3D" id="1.20.5.110">
    <property type="match status" value="1"/>
</dbReference>
<dbReference type="GO" id="GO:0008053">
    <property type="term" value="P:mitochondrial fusion"/>
    <property type="evidence" value="ECO:0007669"/>
    <property type="project" value="InterPro"/>
</dbReference>
<dbReference type="PANTHER" id="PTHR10465:SF1">
    <property type="entry name" value="MITOFUSIN-2"/>
    <property type="match status" value="1"/>
</dbReference>
<evidence type="ECO:0000256" key="2">
    <source>
        <dbReference type="ARBA" id="ARBA00022741"/>
    </source>
</evidence>
<dbReference type="InterPro" id="IPR027094">
    <property type="entry name" value="Mitofusin_fam"/>
</dbReference>
<dbReference type="Proteomes" id="UP000504612">
    <property type="component" value="Unplaced"/>
</dbReference>
<dbReference type="GeneID" id="113431945"/>
<protein>
    <submittedName>
        <fullName evidence="10">Mitofusin-2-like</fullName>
    </submittedName>
</protein>
<dbReference type="KEGG" id="nss:113431945"/>
<evidence type="ECO:0000256" key="4">
    <source>
        <dbReference type="ARBA" id="ARBA00023134"/>
    </source>
</evidence>
<evidence type="ECO:0000313" key="10">
    <source>
        <dbReference type="RefSeq" id="XP_026549980.1"/>
    </source>
</evidence>
<keyword evidence="7" id="KW-1133">Transmembrane helix</keyword>
<dbReference type="GO" id="GO:0003924">
    <property type="term" value="F:GTPase activity"/>
    <property type="evidence" value="ECO:0007669"/>
    <property type="project" value="InterPro"/>
</dbReference>
<evidence type="ECO:0000256" key="5">
    <source>
        <dbReference type="ARBA" id="ARBA00023136"/>
    </source>
</evidence>
<proteinExistence type="predicted"/>
<evidence type="ECO:0000256" key="7">
    <source>
        <dbReference type="SAM" id="Phobius"/>
    </source>
</evidence>
<dbReference type="InterPro" id="IPR006884">
    <property type="entry name" value="Fzo/mitofusin_HR2"/>
</dbReference>
<keyword evidence="9" id="KW-1185">Reference proteome</keyword>
<comment type="subcellular location">
    <subcellularLocation>
        <location evidence="1">Membrane</location>
    </subcellularLocation>
</comment>
<feature type="transmembrane region" description="Helical" evidence="7">
    <location>
        <begin position="36"/>
        <end position="54"/>
    </location>
</feature>
<dbReference type="RefSeq" id="XP_026549980.1">
    <property type="nucleotide sequence ID" value="XM_026694195.1"/>
</dbReference>
<keyword evidence="3" id="KW-0378">Hydrolase</keyword>
<evidence type="ECO:0000259" key="8">
    <source>
        <dbReference type="Pfam" id="PF04799"/>
    </source>
</evidence>
<keyword evidence="7" id="KW-0812">Transmembrane</keyword>
<dbReference type="PANTHER" id="PTHR10465">
    <property type="entry name" value="TRANSMEMBRANE GTPASE FZO1"/>
    <property type="match status" value="1"/>
</dbReference>
<evidence type="ECO:0000313" key="9">
    <source>
        <dbReference type="Proteomes" id="UP000504612"/>
    </source>
</evidence>
<name>A0A6J1W4A9_9SAUR</name>
<keyword evidence="2" id="KW-0547">Nucleotide-binding</keyword>
<evidence type="ECO:0000256" key="6">
    <source>
        <dbReference type="SAM" id="Coils"/>
    </source>
</evidence>
<organism evidence="9 10">
    <name type="scientific">Notechis scutatus</name>
    <name type="common">mainland tiger snake</name>
    <dbReference type="NCBI Taxonomy" id="8663"/>
    <lineage>
        <taxon>Eukaryota</taxon>
        <taxon>Metazoa</taxon>
        <taxon>Chordata</taxon>
        <taxon>Craniata</taxon>
        <taxon>Vertebrata</taxon>
        <taxon>Euteleostomi</taxon>
        <taxon>Lepidosauria</taxon>
        <taxon>Squamata</taxon>
        <taxon>Bifurcata</taxon>
        <taxon>Unidentata</taxon>
        <taxon>Episquamata</taxon>
        <taxon>Toxicofera</taxon>
        <taxon>Serpentes</taxon>
        <taxon>Colubroidea</taxon>
        <taxon>Elapidae</taxon>
        <taxon>Hydrophiinae</taxon>
        <taxon>Notechis</taxon>
    </lineage>
</organism>
<dbReference type="AlphaFoldDB" id="A0A6J1W4A9"/>
<accession>A0A6J1W4A9</accession>
<keyword evidence="6" id="KW-0175">Coiled coil</keyword>
<feature type="domain" description="Fzo/mitofusin HR2" evidence="8">
    <location>
        <begin position="31"/>
        <end position="147"/>
    </location>
</feature>
<feature type="coiled-coil region" evidence="6">
    <location>
        <begin position="107"/>
        <end position="134"/>
    </location>
</feature>
<dbReference type="GO" id="GO:0005525">
    <property type="term" value="F:GTP binding"/>
    <property type="evidence" value="ECO:0007669"/>
    <property type="project" value="UniProtKB-KW"/>
</dbReference>
<reference evidence="10" key="1">
    <citation type="submission" date="2025-08" db="UniProtKB">
        <authorList>
            <consortium name="RefSeq"/>
        </authorList>
    </citation>
    <scope>IDENTIFICATION</scope>
</reference>
<keyword evidence="4" id="KW-0342">GTP-binding</keyword>
<dbReference type="GO" id="GO:0051646">
    <property type="term" value="P:mitochondrion localization"/>
    <property type="evidence" value="ECO:0007669"/>
    <property type="project" value="TreeGrafter"/>
</dbReference>